<dbReference type="SUPFAM" id="SSF48350">
    <property type="entry name" value="GTPase activation domain, GAP"/>
    <property type="match status" value="1"/>
</dbReference>
<feature type="compositionally biased region" description="Low complexity" evidence="1">
    <location>
        <begin position="400"/>
        <end position="410"/>
    </location>
</feature>
<accession>A0A1I8G428</accession>
<dbReference type="AlphaFoldDB" id="A0A1I8G428"/>
<evidence type="ECO:0000313" key="3">
    <source>
        <dbReference type="Proteomes" id="UP000095280"/>
    </source>
</evidence>
<feature type="compositionally biased region" description="Low complexity" evidence="1">
    <location>
        <begin position="452"/>
        <end position="465"/>
    </location>
</feature>
<dbReference type="Proteomes" id="UP000095280">
    <property type="component" value="Unplaced"/>
</dbReference>
<name>A0A1I8G428_9PLAT</name>
<feature type="compositionally biased region" description="Basic residues" evidence="1">
    <location>
        <begin position="466"/>
        <end position="475"/>
    </location>
</feature>
<dbReference type="InterPro" id="IPR042869">
    <property type="entry name" value="ARHGAP11A/B"/>
</dbReference>
<dbReference type="Pfam" id="PF00620">
    <property type="entry name" value="RhoGAP"/>
    <property type="match status" value="1"/>
</dbReference>
<protein>
    <submittedName>
        <fullName evidence="4">Rho-GAP domain-containing protein</fullName>
    </submittedName>
</protein>
<dbReference type="GO" id="GO:0005096">
    <property type="term" value="F:GTPase activator activity"/>
    <property type="evidence" value="ECO:0007669"/>
    <property type="project" value="TreeGrafter"/>
</dbReference>
<dbReference type="PROSITE" id="PS50238">
    <property type="entry name" value="RHOGAP"/>
    <property type="match status" value="1"/>
</dbReference>
<proteinExistence type="predicted"/>
<sequence length="511" mass="54576">MSAAILCSAKTYSVNSRSPCDKKRSQSSAECTCRLQQPPVSAVAAALAEQELRLLGIRLPNQPSLHQQRPPPAAAALSASAASSLLTSTPTAAAPTTTACFGRALADQPSREVPGFGRVPALLADCCAYLRCGGLLDTEGLFRVEGSRLRLRDLRQRLEHGCGIRDGTPPQDVCSTLKAWLRELPEPLVPARMAHALAEAAAQASPERRVRILRLCGLLLPADQLTALQFLCCFLGEVSRNSQRNRMDASNLATSLGPGLLLARAPSAAVCPREMARLNSGVALLVEFPSELGLHQHQHLLQLQQQARHISRQHHQLDSGEDSSDSIQQEENRRRRRRSSGALGGALKAVGRAVSRLASRSRSRSPGRSRQLHPQPPTPQRPPRASPSPPAVRRLLHRLSAGGSSAASSGPTAVRRGGSAVAPAVDRLPPLAPPRKQPQLPPPPPPLPPLSTLPSASALRTPQLLQHHHQHHLHRAASADSPTHCSASSGPLRAVHSIQTTPLRVLQSPLA</sequence>
<feature type="domain" description="Rho-GAP" evidence="2">
    <location>
        <begin position="103"/>
        <end position="293"/>
    </location>
</feature>
<dbReference type="SMART" id="SM00324">
    <property type="entry name" value="RhoGAP"/>
    <property type="match status" value="1"/>
</dbReference>
<dbReference type="CDD" id="cd00159">
    <property type="entry name" value="RhoGAP"/>
    <property type="match status" value="1"/>
</dbReference>
<organism evidence="3 4">
    <name type="scientific">Macrostomum lignano</name>
    <dbReference type="NCBI Taxonomy" id="282301"/>
    <lineage>
        <taxon>Eukaryota</taxon>
        <taxon>Metazoa</taxon>
        <taxon>Spiralia</taxon>
        <taxon>Lophotrochozoa</taxon>
        <taxon>Platyhelminthes</taxon>
        <taxon>Rhabditophora</taxon>
        <taxon>Macrostomorpha</taxon>
        <taxon>Macrostomida</taxon>
        <taxon>Macrostomidae</taxon>
        <taxon>Macrostomum</taxon>
    </lineage>
</organism>
<evidence type="ECO:0000259" key="2">
    <source>
        <dbReference type="PROSITE" id="PS50238"/>
    </source>
</evidence>
<feature type="compositionally biased region" description="Pro residues" evidence="1">
    <location>
        <begin position="374"/>
        <end position="390"/>
    </location>
</feature>
<evidence type="ECO:0000313" key="4">
    <source>
        <dbReference type="WBParaSite" id="maker-uti_cns_0000723-snap-gene-0.34-mRNA-1"/>
    </source>
</evidence>
<dbReference type="Gene3D" id="1.10.555.10">
    <property type="entry name" value="Rho GTPase activation protein"/>
    <property type="match status" value="1"/>
</dbReference>
<feature type="compositionally biased region" description="Pro residues" evidence="1">
    <location>
        <begin position="430"/>
        <end position="451"/>
    </location>
</feature>
<dbReference type="PANTHER" id="PTHR15670:SF4">
    <property type="entry name" value="RHO GTPASE-ACTIVATING PROTEIN 11A"/>
    <property type="match status" value="1"/>
</dbReference>
<dbReference type="GO" id="GO:0007165">
    <property type="term" value="P:signal transduction"/>
    <property type="evidence" value="ECO:0007669"/>
    <property type="project" value="InterPro"/>
</dbReference>
<dbReference type="WBParaSite" id="maker-uti_cns_0000723-snap-gene-0.34-mRNA-1">
    <property type="protein sequence ID" value="maker-uti_cns_0000723-snap-gene-0.34-mRNA-1"/>
    <property type="gene ID" value="maker-uti_cns_0000723-snap-gene-0.34"/>
</dbReference>
<dbReference type="PANTHER" id="PTHR15670">
    <property type="entry name" value="RHO GTPASE ACTIVATING PROTEIN 11A"/>
    <property type="match status" value="1"/>
</dbReference>
<reference evidence="4" key="1">
    <citation type="submission" date="2016-11" db="UniProtKB">
        <authorList>
            <consortium name="WormBaseParasite"/>
        </authorList>
    </citation>
    <scope>IDENTIFICATION</scope>
</reference>
<evidence type="ECO:0000256" key="1">
    <source>
        <dbReference type="SAM" id="MobiDB-lite"/>
    </source>
</evidence>
<dbReference type="InterPro" id="IPR000198">
    <property type="entry name" value="RhoGAP_dom"/>
</dbReference>
<keyword evidence="3" id="KW-1185">Reference proteome</keyword>
<dbReference type="InterPro" id="IPR008936">
    <property type="entry name" value="Rho_GTPase_activation_prot"/>
</dbReference>
<feature type="region of interest" description="Disordered" evidence="1">
    <location>
        <begin position="305"/>
        <end position="490"/>
    </location>
</feature>
<feature type="compositionally biased region" description="Polar residues" evidence="1">
    <location>
        <begin position="480"/>
        <end position="489"/>
    </location>
</feature>
<feature type="compositionally biased region" description="Basic residues" evidence="1">
    <location>
        <begin position="359"/>
        <end position="371"/>
    </location>
</feature>